<dbReference type="Proteomes" id="UP001519287">
    <property type="component" value="Unassembled WGS sequence"/>
</dbReference>
<comment type="caution">
    <text evidence="2">The sequence shown here is derived from an EMBL/GenBank/DDBJ whole genome shotgun (WGS) entry which is preliminary data.</text>
</comment>
<evidence type="ECO:0000313" key="3">
    <source>
        <dbReference type="Proteomes" id="UP001519287"/>
    </source>
</evidence>
<dbReference type="Gene3D" id="2.60.40.2850">
    <property type="match status" value="1"/>
</dbReference>
<evidence type="ECO:0000313" key="2">
    <source>
        <dbReference type="EMBL" id="MBP1995830.1"/>
    </source>
</evidence>
<accession>A0ABS4J997</accession>
<evidence type="ECO:0000256" key="1">
    <source>
        <dbReference type="SAM" id="SignalP"/>
    </source>
</evidence>
<protein>
    <submittedName>
        <fullName evidence="2">Lactococcin 972 family bacteriocin</fullName>
    </submittedName>
</protein>
<reference evidence="2 3" key="1">
    <citation type="submission" date="2021-03" db="EMBL/GenBank/DDBJ databases">
        <title>Genomic Encyclopedia of Type Strains, Phase IV (KMG-IV): sequencing the most valuable type-strain genomes for metagenomic binning, comparative biology and taxonomic classification.</title>
        <authorList>
            <person name="Goeker M."/>
        </authorList>
    </citation>
    <scope>NUCLEOTIDE SEQUENCE [LARGE SCALE GENOMIC DNA]</scope>
    <source>
        <strain evidence="2 3">DSM 26048</strain>
    </source>
</reference>
<keyword evidence="1" id="KW-0732">Signal</keyword>
<dbReference type="RefSeq" id="WP_209977698.1">
    <property type="nucleotide sequence ID" value="NZ_JAGGLB010000039.1"/>
</dbReference>
<feature type="chain" id="PRO_5046307207" evidence="1">
    <location>
        <begin position="24"/>
        <end position="139"/>
    </location>
</feature>
<proteinExistence type="predicted"/>
<feature type="signal peptide" evidence="1">
    <location>
        <begin position="1"/>
        <end position="23"/>
    </location>
</feature>
<dbReference type="EMBL" id="JAGGLB010000039">
    <property type="protein sequence ID" value="MBP1995830.1"/>
    <property type="molecule type" value="Genomic_DNA"/>
</dbReference>
<gene>
    <name evidence="2" type="ORF">J2Z66_007472</name>
</gene>
<dbReference type="Pfam" id="PF09683">
    <property type="entry name" value="Lactococcin_972"/>
    <property type="match status" value="1"/>
</dbReference>
<organism evidence="2 3">
    <name type="scientific">Paenibacillus eucommiae</name>
    <dbReference type="NCBI Taxonomy" id="1355755"/>
    <lineage>
        <taxon>Bacteria</taxon>
        <taxon>Bacillati</taxon>
        <taxon>Bacillota</taxon>
        <taxon>Bacilli</taxon>
        <taxon>Bacillales</taxon>
        <taxon>Paenibacillaceae</taxon>
        <taxon>Paenibacillus</taxon>
    </lineage>
</organism>
<dbReference type="NCBIfam" id="TIGR01653">
    <property type="entry name" value="lactococcin_972"/>
    <property type="match status" value="1"/>
</dbReference>
<dbReference type="InterPro" id="IPR006540">
    <property type="entry name" value="Lactococcin_972"/>
</dbReference>
<sequence length="139" mass="14863">MKKKVTSLVAFACLIGAVVSASAATNEIKVSSGGIDLDPIIAQNKTIKGVHRGESLKSQLTLTNDLGAPSYAVDAGGGKFWVDYSTYVWSYYNHPTLIHRSSATNSNSTVRSDWKDPFAIADARVPATVSGNKANWDTK</sequence>
<name>A0ABS4J997_9BACL</name>
<keyword evidence="3" id="KW-1185">Reference proteome</keyword>